<evidence type="ECO:0000256" key="3">
    <source>
        <dbReference type="ARBA" id="ARBA00008997"/>
    </source>
</evidence>
<keyword evidence="4 9" id="KW-0227">DNA damage</keyword>
<name>A0A8C4Q1G8_EPTBU</name>
<dbReference type="PANTHER" id="PTHR16140">
    <property type="entry name" value="NON-STRUCTURAL MAINTENANCE OF CHROMOSOMES ELEMENT 4"/>
    <property type="match status" value="1"/>
</dbReference>
<evidence type="ECO:0000256" key="8">
    <source>
        <dbReference type="ARBA" id="ARBA00023242"/>
    </source>
</evidence>
<comment type="function">
    <text evidence="9">Component of the SMC5-SMC6 complex, that promotes sister chromatid alignment after DNA damage and facilitates double-stranded DNA breaks (DSBs) repair via homologous recombination between sister chromatids.</text>
</comment>
<reference evidence="13" key="2">
    <citation type="submission" date="2025-09" db="UniProtKB">
        <authorList>
            <consortium name="Ensembl"/>
        </authorList>
    </citation>
    <scope>IDENTIFICATION</scope>
</reference>
<dbReference type="InterPro" id="IPR014854">
    <property type="entry name" value="Nse4_C"/>
</dbReference>
<comment type="subunit">
    <text evidence="9">Component of the SMC5-SMC6 complex.</text>
</comment>
<dbReference type="GO" id="GO:0006281">
    <property type="term" value="P:DNA repair"/>
    <property type="evidence" value="ECO:0007669"/>
    <property type="project" value="UniProtKB-UniRule"/>
</dbReference>
<dbReference type="InterPro" id="IPR027786">
    <property type="entry name" value="Nse4/EID"/>
</dbReference>
<evidence type="ECO:0000256" key="2">
    <source>
        <dbReference type="ARBA" id="ARBA00004574"/>
    </source>
</evidence>
<reference evidence="13" key="1">
    <citation type="submission" date="2025-08" db="UniProtKB">
        <authorList>
            <consortium name="Ensembl"/>
        </authorList>
    </citation>
    <scope>IDENTIFICATION</scope>
</reference>
<proteinExistence type="inferred from homology"/>
<evidence type="ECO:0000256" key="4">
    <source>
        <dbReference type="ARBA" id="ARBA00022763"/>
    </source>
</evidence>
<evidence type="ECO:0000256" key="5">
    <source>
        <dbReference type="ARBA" id="ARBA00022895"/>
    </source>
</evidence>
<keyword evidence="14" id="KW-1185">Reference proteome</keyword>
<dbReference type="Pfam" id="PF08743">
    <property type="entry name" value="Nse4_C"/>
    <property type="match status" value="1"/>
</dbReference>
<evidence type="ECO:0000259" key="12">
    <source>
        <dbReference type="Pfam" id="PF08743"/>
    </source>
</evidence>
<evidence type="ECO:0000256" key="10">
    <source>
        <dbReference type="SAM" id="MobiDB-lite"/>
    </source>
</evidence>
<keyword evidence="5" id="KW-0779">Telomere</keyword>
<evidence type="ECO:0000256" key="9">
    <source>
        <dbReference type="RuleBase" id="RU365071"/>
    </source>
</evidence>
<feature type="compositionally biased region" description="Basic and acidic residues" evidence="10">
    <location>
        <begin position="220"/>
        <end position="232"/>
    </location>
</feature>
<evidence type="ECO:0000256" key="11">
    <source>
        <dbReference type="SAM" id="Phobius"/>
    </source>
</evidence>
<evidence type="ECO:0000313" key="14">
    <source>
        <dbReference type="Proteomes" id="UP000694388"/>
    </source>
</evidence>
<keyword evidence="11" id="KW-0812">Transmembrane</keyword>
<keyword evidence="6 9" id="KW-0233">DNA recombination</keyword>
<evidence type="ECO:0000256" key="6">
    <source>
        <dbReference type="ARBA" id="ARBA00023172"/>
    </source>
</evidence>
<dbReference type="AlphaFoldDB" id="A0A8C4Q1G8"/>
<dbReference type="GO" id="GO:0005634">
    <property type="term" value="C:nucleus"/>
    <property type="evidence" value="ECO:0007669"/>
    <property type="project" value="UniProtKB-SubCell"/>
</dbReference>
<keyword evidence="5" id="KW-0158">Chromosome</keyword>
<dbReference type="Ensembl" id="ENSEBUT00000009087.1">
    <property type="protein sequence ID" value="ENSEBUP00000008581.1"/>
    <property type="gene ID" value="ENSEBUG00000005551.1"/>
</dbReference>
<accession>A0A8C4Q1G8</accession>
<keyword evidence="8 9" id="KW-0539">Nucleus</keyword>
<keyword evidence="11" id="KW-1133">Transmembrane helix</keyword>
<comment type="similarity">
    <text evidence="3 9">Belongs to the NSE4 family.</text>
</comment>
<dbReference type="GO" id="GO:0006310">
    <property type="term" value="P:DNA recombination"/>
    <property type="evidence" value="ECO:0007669"/>
    <property type="project" value="UniProtKB-UniRule"/>
</dbReference>
<feature type="transmembrane region" description="Helical" evidence="11">
    <location>
        <begin position="342"/>
        <end position="359"/>
    </location>
</feature>
<dbReference type="GO" id="GO:0030915">
    <property type="term" value="C:Smc5-Smc6 complex"/>
    <property type="evidence" value="ECO:0007669"/>
    <property type="project" value="UniProtKB-UniRule"/>
</dbReference>
<feature type="region of interest" description="Disordered" evidence="10">
    <location>
        <begin position="220"/>
        <end position="245"/>
    </location>
</feature>
<feature type="transmembrane region" description="Helical" evidence="11">
    <location>
        <begin position="100"/>
        <end position="121"/>
    </location>
</feature>
<keyword evidence="11" id="KW-0472">Membrane</keyword>
<protein>
    <recommendedName>
        <fullName evidence="9">Non-structural maintenance of chromosomes element 4</fullName>
    </recommendedName>
</protein>
<evidence type="ECO:0000313" key="13">
    <source>
        <dbReference type="Ensembl" id="ENSEBUP00000008581.1"/>
    </source>
</evidence>
<feature type="compositionally biased region" description="Polar residues" evidence="10">
    <location>
        <begin position="234"/>
        <end position="245"/>
    </location>
</feature>
<feature type="domain" description="Non-structural maintenance of chromosome element 4 C-terminal" evidence="12">
    <location>
        <begin position="272"/>
        <end position="315"/>
    </location>
</feature>
<keyword evidence="7 9" id="KW-0234">DNA repair</keyword>
<dbReference type="GeneTree" id="ENSGT00940000165188"/>
<evidence type="ECO:0000256" key="7">
    <source>
        <dbReference type="ARBA" id="ARBA00023204"/>
    </source>
</evidence>
<organism evidence="13 14">
    <name type="scientific">Eptatretus burgeri</name>
    <name type="common">Inshore hagfish</name>
    <dbReference type="NCBI Taxonomy" id="7764"/>
    <lineage>
        <taxon>Eukaryota</taxon>
        <taxon>Metazoa</taxon>
        <taxon>Chordata</taxon>
        <taxon>Craniata</taxon>
        <taxon>Vertebrata</taxon>
        <taxon>Cyclostomata</taxon>
        <taxon>Myxini</taxon>
        <taxon>Myxiniformes</taxon>
        <taxon>Myxinidae</taxon>
        <taxon>Eptatretinae</taxon>
        <taxon>Eptatretus</taxon>
    </lineage>
</organism>
<sequence length="360" mass="40706">MYNPEETMRDENNVLSSTLEQAEDLIEKVSQPREAVLDSQLIVLVASLGNDAASKLQTQGITFDSMLFAANTVIMFFFFSGIGVLYLYKYGKTKIIAFNHRFSLIIWLISSVFLLLCLKFIDYSLSSSQLKFLGYNYSGVGLWNENVHDLPSPNGLRDGSSDAFEEAQVNDATGEVELFPRDAWCRLGQEASKYIQQAPTFHLMLGSFTSVLSIPARPVERGHRVKEKEEPRSMPTQVPQVARNQNKATEKKVKRVLDILSAYVKKDDAPLGLYEFVIDPNSFSRTIENLFHLSFLVKDGFVNIECDEEGVLRIGGNQNTPYPSSFDSCACILLTMNVEERVFFVCFVPTCFLFFFVNIY</sequence>
<dbReference type="PANTHER" id="PTHR16140:SF0">
    <property type="entry name" value="NON-STRUCTURAL MAINTENANCE OF CHROMOSOMES ELEMENT 4"/>
    <property type="match status" value="1"/>
</dbReference>
<comment type="subcellular location">
    <subcellularLocation>
        <location evidence="2">Chromosome</location>
        <location evidence="2">Telomere</location>
    </subcellularLocation>
    <subcellularLocation>
        <location evidence="1 9">Nucleus</location>
    </subcellularLocation>
</comment>
<dbReference type="Proteomes" id="UP000694388">
    <property type="component" value="Unplaced"/>
</dbReference>
<evidence type="ECO:0000256" key="1">
    <source>
        <dbReference type="ARBA" id="ARBA00004123"/>
    </source>
</evidence>
<feature type="transmembrane region" description="Helical" evidence="11">
    <location>
        <begin position="66"/>
        <end position="88"/>
    </location>
</feature>